<feature type="repeat" description="WD" evidence="1">
    <location>
        <begin position="810"/>
        <end position="845"/>
    </location>
</feature>
<dbReference type="SMART" id="SM00320">
    <property type="entry name" value="WD40"/>
    <property type="match status" value="2"/>
</dbReference>
<dbReference type="PANTHER" id="PTHR45333:SF1">
    <property type="entry name" value="CHROMOSOME UNDETERMINED SCAFFOLD_625, WHOLE GENOME SHOTGUN SEQUENCE"/>
    <property type="match status" value="1"/>
</dbReference>
<protein>
    <submittedName>
        <fullName evidence="2">Uncharacterized protein</fullName>
    </submittedName>
</protein>
<dbReference type="PROSITE" id="PS50294">
    <property type="entry name" value="WD_REPEATS_REGION"/>
    <property type="match status" value="2"/>
</dbReference>
<name>A0A8S1W742_9CILI</name>
<evidence type="ECO:0000313" key="3">
    <source>
        <dbReference type="Proteomes" id="UP000689195"/>
    </source>
</evidence>
<proteinExistence type="predicted"/>
<evidence type="ECO:0000256" key="1">
    <source>
        <dbReference type="PROSITE-ProRule" id="PRU00221"/>
    </source>
</evidence>
<dbReference type="AlphaFoldDB" id="A0A8S1W742"/>
<keyword evidence="3" id="KW-1185">Reference proteome</keyword>
<gene>
    <name evidence="2" type="ORF">PPENT_87.1.T0830002</name>
</gene>
<dbReference type="PANTHER" id="PTHR45333">
    <property type="entry name" value="MEMBRANE PROTEIN-RELATED"/>
    <property type="match status" value="1"/>
</dbReference>
<keyword evidence="1" id="KW-0853">WD repeat</keyword>
<accession>A0A8S1W742</accession>
<dbReference type="InterPro" id="IPR019775">
    <property type="entry name" value="WD40_repeat_CS"/>
</dbReference>
<evidence type="ECO:0000313" key="2">
    <source>
        <dbReference type="EMBL" id="CAD8184322.1"/>
    </source>
</evidence>
<dbReference type="Proteomes" id="UP000689195">
    <property type="component" value="Unassembled WGS sequence"/>
</dbReference>
<feature type="repeat" description="WD" evidence="1">
    <location>
        <begin position="768"/>
        <end position="809"/>
    </location>
</feature>
<sequence>MSFYLMQLRIIQNEQFVGTINFINKLLQNQVTYKLLNKTIKIIQQIKNWESCTNACLYFITLFKKPCFQAVEESLKQDDYGFDDVQLKECKEMLQKKEFRFIYIMDSYDEMKLENILNNLYINNKLKQNWSDPLVIFTTRSDIFTISYYAHWFGPEDKQKFKEIQLLCFQQSQIQEYLIKFTFQSIKILIFLICMNGIYKLKTKKLWMLKRFEQSWEKIQSSFLQFEEARWKSETPLYENKSTDDEFIALKSNEAIRSLSINLQKQWSLKKYEDMMIVSKSKQFSGNSIYDGNYTTEIINIKQTFLKNFQKMLNEFFISKYRIQMYKSQQKRYLLGLKNELNKESEAENQADNDEFLEVILEQFLNHTLNDLSNLGIIDYHEIALGVWNYQEENSIPQQLQISQDSEGVHQQLENIFETNLLLPNQILKKIKIQQEKILQFGNDALKEHNLTISDFYCEFLNYYYLKQIEKPRNLGQSIYADRFMHDLLEYSIRFAKTMSKNEMTQVQFKQQGLLYQNETEEKLLREFFNYDDQNGAYKKDIRSCSLVQQKGANFQFTHKSIQEFLITTDLYQVLVQSNNFDTQIMNIIIELLSKEENQNQDCLEFLKNLKQKNSQNYNQIGIKSLLEKQKQIYAFEQTIDSIASLINIIKIHGINSVNYSTETYTETRQYLIKKIQHEVKIIEFLKFLIHLTKIDKYFIISGSNAINLLVEMQVDLTNQNFENIRIEIQIQWESKFESVNINGINLNGAQLFGCNWKDLKINNLYQLDGHSGTVLSVCFSPDGNTLASGSWDNSIRLWDVKTGQQKAKLDGHSNCINSVCFSPDGNTLASGSGDCSIRLWDIKNKYCSDYRFKEIQVKNTRYPFFNTPLQYIQYYGLPRLQFFKVQESFLQKTVSFQENYRSNT</sequence>
<dbReference type="OrthoDB" id="312059at2759"/>
<dbReference type="InterPro" id="IPR001680">
    <property type="entry name" value="WD40_rpt"/>
</dbReference>
<reference evidence="2" key="1">
    <citation type="submission" date="2021-01" db="EMBL/GenBank/DDBJ databases">
        <authorList>
            <consortium name="Genoscope - CEA"/>
            <person name="William W."/>
        </authorList>
    </citation>
    <scope>NUCLEOTIDE SEQUENCE</scope>
</reference>
<dbReference type="Pfam" id="PF00400">
    <property type="entry name" value="WD40"/>
    <property type="match status" value="2"/>
</dbReference>
<dbReference type="EMBL" id="CAJJDO010000083">
    <property type="protein sequence ID" value="CAD8184322.1"/>
    <property type="molecule type" value="Genomic_DNA"/>
</dbReference>
<organism evidence="2 3">
    <name type="scientific">Paramecium pentaurelia</name>
    <dbReference type="NCBI Taxonomy" id="43138"/>
    <lineage>
        <taxon>Eukaryota</taxon>
        <taxon>Sar</taxon>
        <taxon>Alveolata</taxon>
        <taxon>Ciliophora</taxon>
        <taxon>Intramacronucleata</taxon>
        <taxon>Oligohymenophorea</taxon>
        <taxon>Peniculida</taxon>
        <taxon>Parameciidae</taxon>
        <taxon>Paramecium</taxon>
    </lineage>
</organism>
<dbReference type="PROSITE" id="PS50082">
    <property type="entry name" value="WD_REPEATS_2"/>
    <property type="match status" value="2"/>
</dbReference>
<dbReference type="PROSITE" id="PS00678">
    <property type="entry name" value="WD_REPEATS_1"/>
    <property type="match status" value="2"/>
</dbReference>
<comment type="caution">
    <text evidence="2">The sequence shown here is derived from an EMBL/GenBank/DDBJ whole genome shotgun (WGS) entry which is preliminary data.</text>
</comment>